<dbReference type="EMBL" id="SMAO01000013">
    <property type="protein sequence ID" value="TCT18184.1"/>
    <property type="molecule type" value="Genomic_DNA"/>
</dbReference>
<keyword evidence="2 4" id="KW-0807">Transducer</keyword>
<dbReference type="GO" id="GO:0016020">
    <property type="term" value="C:membrane"/>
    <property type="evidence" value="ECO:0007669"/>
    <property type="project" value="UniProtKB-SubCell"/>
</dbReference>
<keyword evidence="8" id="KW-1185">Reference proteome</keyword>
<feature type="transmembrane region" description="Helical" evidence="5">
    <location>
        <begin position="42"/>
        <end position="62"/>
    </location>
</feature>
<evidence type="ECO:0000256" key="4">
    <source>
        <dbReference type="PROSITE-ProRule" id="PRU00284"/>
    </source>
</evidence>
<dbReference type="GO" id="GO:0007165">
    <property type="term" value="P:signal transduction"/>
    <property type="evidence" value="ECO:0007669"/>
    <property type="project" value="UniProtKB-KW"/>
</dbReference>
<dbReference type="SUPFAM" id="SSF58104">
    <property type="entry name" value="Methyl-accepting chemotaxis protein (MCP) signaling domain"/>
    <property type="match status" value="1"/>
</dbReference>
<feature type="transmembrane region" description="Helical" evidence="5">
    <location>
        <begin position="12"/>
        <end position="30"/>
    </location>
</feature>
<dbReference type="Proteomes" id="UP000295717">
    <property type="component" value="Unassembled WGS sequence"/>
</dbReference>
<dbReference type="PANTHER" id="PTHR32089">
    <property type="entry name" value="METHYL-ACCEPTING CHEMOTAXIS PROTEIN MCPB"/>
    <property type="match status" value="1"/>
</dbReference>
<comment type="subcellular location">
    <subcellularLocation>
        <location evidence="1">Membrane</location>
    </subcellularLocation>
</comment>
<gene>
    <name evidence="7" type="ORF">EDC35_1131</name>
</gene>
<comment type="caution">
    <text evidence="7">The sequence shown here is derived from an EMBL/GenBank/DDBJ whole genome shotgun (WGS) entry which is preliminary data.</text>
</comment>
<evidence type="ECO:0000259" key="6">
    <source>
        <dbReference type="PROSITE" id="PS50111"/>
    </source>
</evidence>
<dbReference type="SMART" id="SM00283">
    <property type="entry name" value="MA"/>
    <property type="match status" value="1"/>
</dbReference>
<comment type="similarity">
    <text evidence="3">Belongs to the methyl-accepting chemotaxis (MCP) protein family.</text>
</comment>
<evidence type="ECO:0000313" key="7">
    <source>
        <dbReference type="EMBL" id="TCT18184.1"/>
    </source>
</evidence>
<organism evidence="7 8">
    <name type="scientific">Thiobaca trueperi</name>
    <dbReference type="NCBI Taxonomy" id="127458"/>
    <lineage>
        <taxon>Bacteria</taxon>
        <taxon>Pseudomonadati</taxon>
        <taxon>Pseudomonadota</taxon>
        <taxon>Gammaproteobacteria</taxon>
        <taxon>Chromatiales</taxon>
        <taxon>Chromatiaceae</taxon>
        <taxon>Thiobaca</taxon>
    </lineage>
</organism>
<dbReference type="AlphaFoldDB" id="A0A4R3MWB0"/>
<protein>
    <submittedName>
        <fullName evidence="7">Methyl-accepting chemotaxis protein</fullName>
    </submittedName>
</protein>
<proteinExistence type="inferred from homology"/>
<dbReference type="PANTHER" id="PTHR32089:SF112">
    <property type="entry name" value="LYSOZYME-LIKE PROTEIN-RELATED"/>
    <property type="match status" value="1"/>
</dbReference>
<keyword evidence="5" id="KW-0472">Membrane</keyword>
<dbReference type="InterPro" id="IPR004090">
    <property type="entry name" value="Chemotax_Me-accpt_rcpt"/>
</dbReference>
<sequence>MSVPERLGRGVWPATFPVLIGLLGAGLLIFGQALTPIIQASILMLCGILASLATAWLTHVAMRDACARTRATTLAEIPPAPFCIEGLDQLCVQVLPIWGRQVETARHQTEDAITRLTERFAGIYDRLESAMALSNQTAGNLSGDGSGSLSAMLADSRRELDLVLESLRASLQAKDEMLGQVQDLAAFTSELQAMATAVARIADQTNLLALNAAIEAARAGEAGRGFAIVAGEVRNLSALSGETGKQISARVRAINDAILLTRNSAARYAEEDARLVQGAERAIHAVVDSFEHGADGLSGSAALLREVGVAVQGEIAEVLVALQFQDRVTQILCQASGDMERLAGHLEERQRQREQGTQSQTIDAGLWLDELRRTYTMAEQLDNHQGVASQGRGASDITFF</sequence>
<dbReference type="RefSeq" id="WP_132978580.1">
    <property type="nucleotide sequence ID" value="NZ_SMAO01000013.1"/>
</dbReference>
<name>A0A4R3MWB0_9GAMM</name>
<evidence type="ECO:0000256" key="2">
    <source>
        <dbReference type="ARBA" id="ARBA00023224"/>
    </source>
</evidence>
<evidence type="ECO:0000256" key="5">
    <source>
        <dbReference type="SAM" id="Phobius"/>
    </source>
</evidence>
<dbReference type="GO" id="GO:0004888">
    <property type="term" value="F:transmembrane signaling receptor activity"/>
    <property type="evidence" value="ECO:0007669"/>
    <property type="project" value="InterPro"/>
</dbReference>
<dbReference type="OrthoDB" id="3288815at2"/>
<evidence type="ECO:0000256" key="3">
    <source>
        <dbReference type="ARBA" id="ARBA00029447"/>
    </source>
</evidence>
<reference evidence="7 8" key="1">
    <citation type="submission" date="2019-03" db="EMBL/GenBank/DDBJ databases">
        <title>Genomic Encyclopedia of Type Strains, Phase IV (KMG-IV): sequencing the most valuable type-strain genomes for metagenomic binning, comparative biology and taxonomic classification.</title>
        <authorList>
            <person name="Goeker M."/>
        </authorList>
    </citation>
    <scope>NUCLEOTIDE SEQUENCE [LARGE SCALE GENOMIC DNA]</scope>
    <source>
        <strain evidence="7 8">DSM 13587</strain>
    </source>
</reference>
<feature type="domain" description="Methyl-accepting transducer" evidence="6">
    <location>
        <begin position="156"/>
        <end position="256"/>
    </location>
</feature>
<dbReference type="Gene3D" id="1.10.287.950">
    <property type="entry name" value="Methyl-accepting chemotaxis protein"/>
    <property type="match status" value="1"/>
</dbReference>
<evidence type="ECO:0000256" key="1">
    <source>
        <dbReference type="ARBA" id="ARBA00004370"/>
    </source>
</evidence>
<evidence type="ECO:0000313" key="8">
    <source>
        <dbReference type="Proteomes" id="UP000295717"/>
    </source>
</evidence>
<dbReference type="PRINTS" id="PR00260">
    <property type="entry name" value="CHEMTRNSDUCR"/>
</dbReference>
<dbReference type="InterPro" id="IPR004089">
    <property type="entry name" value="MCPsignal_dom"/>
</dbReference>
<dbReference type="PROSITE" id="PS50111">
    <property type="entry name" value="CHEMOTAXIS_TRANSDUC_2"/>
    <property type="match status" value="1"/>
</dbReference>
<keyword evidence="5" id="KW-1133">Transmembrane helix</keyword>
<accession>A0A4R3MWB0</accession>
<dbReference type="GO" id="GO:0006935">
    <property type="term" value="P:chemotaxis"/>
    <property type="evidence" value="ECO:0007669"/>
    <property type="project" value="InterPro"/>
</dbReference>
<dbReference type="Pfam" id="PF00015">
    <property type="entry name" value="MCPsignal"/>
    <property type="match status" value="1"/>
</dbReference>
<keyword evidence="5" id="KW-0812">Transmembrane</keyword>